<comment type="caution">
    <text evidence="2">The sequence shown here is derived from an EMBL/GenBank/DDBJ whole genome shotgun (WGS) entry which is preliminary data.</text>
</comment>
<reference evidence="2 3" key="1">
    <citation type="submission" date="2019-02" db="EMBL/GenBank/DDBJ databases">
        <title>Deep-cultivation of Planctomycetes and their phenomic and genomic characterization uncovers novel biology.</title>
        <authorList>
            <person name="Wiegand S."/>
            <person name="Jogler M."/>
            <person name="Boedeker C."/>
            <person name="Pinto D."/>
            <person name="Vollmers J."/>
            <person name="Rivas-Marin E."/>
            <person name="Kohn T."/>
            <person name="Peeters S.H."/>
            <person name="Heuer A."/>
            <person name="Rast P."/>
            <person name="Oberbeckmann S."/>
            <person name="Bunk B."/>
            <person name="Jeske O."/>
            <person name="Meyerdierks A."/>
            <person name="Storesund J.E."/>
            <person name="Kallscheuer N."/>
            <person name="Luecker S."/>
            <person name="Lage O.M."/>
            <person name="Pohl T."/>
            <person name="Merkel B.J."/>
            <person name="Hornburger P."/>
            <person name="Mueller R.-W."/>
            <person name="Bruemmer F."/>
            <person name="Labrenz M."/>
            <person name="Spormann A.M."/>
            <person name="Op Den Camp H."/>
            <person name="Overmann J."/>
            <person name="Amann R."/>
            <person name="Jetten M.S.M."/>
            <person name="Mascher T."/>
            <person name="Medema M.H."/>
            <person name="Devos D.P."/>
            <person name="Kaster A.-K."/>
            <person name="Ovreas L."/>
            <person name="Rohde M."/>
            <person name="Galperin M.Y."/>
            <person name="Jogler C."/>
        </authorList>
    </citation>
    <scope>NUCLEOTIDE SEQUENCE [LARGE SCALE GENOMIC DNA]</scope>
    <source>
        <strain evidence="2 3">Enr8</strain>
    </source>
</reference>
<keyword evidence="3" id="KW-1185">Reference proteome</keyword>
<accession>A0A5C5UXD0</accession>
<keyword evidence="1" id="KW-1133">Transmembrane helix</keyword>
<gene>
    <name evidence="2" type="ORF">Enr8_47120</name>
</gene>
<name>A0A5C5UXD0_9BACT</name>
<dbReference type="EMBL" id="SJPF01000006">
    <property type="protein sequence ID" value="TWT30055.1"/>
    <property type="molecule type" value="Genomic_DNA"/>
</dbReference>
<evidence type="ECO:0000313" key="2">
    <source>
        <dbReference type="EMBL" id="TWT30055.1"/>
    </source>
</evidence>
<dbReference type="InterPro" id="IPR012902">
    <property type="entry name" value="N_methyl_site"/>
</dbReference>
<sequence length="389" mass="42709">MMNTKQPTRTRRGGITLVEVLMSTMVVMLGILGLISLIPLGSHLAERGTRSDRVASIGRRVYRDAVIRGILNPDTWLDLGKTAPVDQTRLRAGANPLPVRQSYLIDPMFFVDNATQRQAFPYVGGTPQMRRLSLGAYNTDYDFVASRAERAFVSDDDFGVADAIGYVRPDDREFPLEALFFRRDLDGDGNQTAADNIRRQSAGTYSWAIMLTPEPSSTPVNVTSGGNRPPFALAADASQPATDIYNMSTIIFQDRQGKIPLTTEIAASLNERVLAVGSGFISGGSTAGEVVVQGTVNELEMQTGDWICLSARLETTSGGNTYYWGDVFKWYRILAMDEIDATGTPFRRLTISGPDWNVAQAPDQAIYMEGVVGVYERKVRLETGSPWTP</sequence>
<dbReference type="PROSITE" id="PS00409">
    <property type="entry name" value="PROKAR_NTER_METHYL"/>
    <property type="match status" value="1"/>
</dbReference>
<evidence type="ECO:0000256" key="1">
    <source>
        <dbReference type="SAM" id="Phobius"/>
    </source>
</evidence>
<keyword evidence="1" id="KW-0812">Transmembrane</keyword>
<evidence type="ECO:0000313" key="3">
    <source>
        <dbReference type="Proteomes" id="UP000318878"/>
    </source>
</evidence>
<proteinExistence type="predicted"/>
<keyword evidence="1" id="KW-0472">Membrane</keyword>
<feature type="transmembrane region" description="Helical" evidence="1">
    <location>
        <begin position="20"/>
        <end position="41"/>
    </location>
</feature>
<organism evidence="2 3">
    <name type="scientific">Blastopirellula retiformator</name>
    <dbReference type="NCBI Taxonomy" id="2527970"/>
    <lineage>
        <taxon>Bacteria</taxon>
        <taxon>Pseudomonadati</taxon>
        <taxon>Planctomycetota</taxon>
        <taxon>Planctomycetia</taxon>
        <taxon>Pirellulales</taxon>
        <taxon>Pirellulaceae</taxon>
        <taxon>Blastopirellula</taxon>
    </lineage>
</organism>
<protein>
    <submittedName>
        <fullName evidence="2">Uncharacterized protein</fullName>
    </submittedName>
</protein>
<dbReference type="AlphaFoldDB" id="A0A5C5UXD0"/>
<dbReference type="Proteomes" id="UP000318878">
    <property type="component" value="Unassembled WGS sequence"/>
</dbReference>